<comment type="caution">
    <text evidence="2">The sequence shown here is derived from an EMBL/GenBank/DDBJ whole genome shotgun (WGS) entry which is preliminary data.</text>
</comment>
<dbReference type="Proteomes" id="UP001202961">
    <property type="component" value="Unassembled WGS sequence"/>
</dbReference>
<evidence type="ECO:0000256" key="1">
    <source>
        <dbReference type="SAM" id="MobiDB-lite"/>
    </source>
</evidence>
<feature type="region of interest" description="Disordered" evidence="1">
    <location>
        <begin position="134"/>
        <end position="162"/>
    </location>
</feature>
<gene>
    <name evidence="2" type="ORF">NB063_19275</name>
</gene>
<dbReference type="RefSeq" id="WP_250930396.1">
    <property type="nucleotide sequence ID" value="NZ_JAMQBK010000052.1"/>
</dbReference>
<evidence type="ECO:0000313" key="2">
    <source>
        <dbReference type="EMBL" id="MCM2372761.1"/>
    </source>
</evidence>
<sequence length="162" mass="18467">MQNRHLIIALLLFLAFGTLSVRAERAWSGSIHLVESNILLHFGGMEYGYWSDVGYLKLPGSSIRGGTYQGLVAYRFLPDPNDPLRSTIKGTVRLEIDGKKAKIKNLVLVRRTPTADWRIDPEIIERLKESETAKHDLELKREEPNTRSIAEEKAKEKEKSHD</sequence>
<organism evidence="2 3">
    <name type="scientific">Aporhodopirellula aestuarii</name>
    <dbReference type="NCBI Taxonomy" id="2950107"/>
    <lineage>
        <taxon>Bacteria</taxon>
        <taxon>Pseudomonadati</taxon>
        <taxon>Planctomycetota</taxon>
        <taxon>Planctomycetia</taxon>
        <taxon>Pirellulales</taxon>
        <taxon>Pirellulaceae</taxon>
        <taxon>Aporhodopirellula</taxon>
    </lineage>
</organism>
<accession>A0ABT0U8U0</accession>
<evidence type="ECO:0000313" key="3">
    <source>
        <dbReference type="Proteomes" id="UP001202961"/>
    </source>
</evidence>
<name>A0ABT0U8U0_9BACT</name>
<protein>
    <submittedName>
        <fullName evidence="2">Uncharacterized protein</fullName>
    </submittedName>
</protein>
<keyword evidence="3" id="KW-1185">Reference proteome</keyword>
<dbReference type="EMBL" id="JAMQBK010000052">
    <property type="protein sequence ID" value="MCM2372761.1"/>
    <property type="molecule type" value="Genomic_DNA"/>
</dbReference>
<reference evidence="2 3" key="1">
    <citation type="journal article" date="2022" name="Syst. Appl. Microbiol.">
        <title>Rhodopirellula aestuarii sp. nov., a novel member of the genus Rhodopirellula isolated from brackish sediments collected in the Tagus River estuary, Portugal.</title>
        <authorList>
            <person name="Vitorino I.R."/>
            <person name="Klimek D."/>
            <person name="Calusinska M."/>
            <person name="Lobo-da-Cunha A."/>
            <person name="Vasconcelos V."/>
            <person name="Lage O.M."/>
        </authorList>
    </citation>
    <scope>NUCLEOTIDE SEQUENCE [LARGE SCALE GENOMIC DNA]</scope>
    <source>
        <strain evidence="2 3">ICT_H3.1</strain>
    </source>
</reference>
<proteinExistence type="predicted"/>